<reference evidence="2 3" key="1">
    <citation type="journal article" date="2022" name="Microbiol. Resour. Announc.">
        <title>Complete Genome Sequence of Mesorhizobium ciceri Strain R30, a Rhizobium Used as a Commercial Inoculant for Chickpea in Argentina.</title>
        <authorList>
            <person name="Foresto E."/>
            <person name="Revale S."/>
            <person name="Primo E."/>
            <person name="Nievas F."/>
            <person name="Carezzano E."/>
            <person name="Puente M."/>
            <person name="Alzari P."/>
            <person name="Mart M."/>
            <person name="Ben-Assaya M."/>
            <person name="Mornico D."/>
            <person name="Santoro M."/>
            <person name="Mart F."/>
            <person name="Giordano W."/>
            <person name="Bogino P."/>
        </authorList>
    </citation>
    <scope>NUCLEOTIDE SEQUENCE [LARGE SCALE GENOMIC DNA]</scope>
    <source>
        <strain evidence="2 3">R30</strain>
    </source>
</reference>
<dbReference type="Proteomes" id="UP001060070">
    <property type="component" value="Chromosome"/>
</dbReference>
<evidence type="ECO:0000256" key="1">
    <source>
        <dbReference type="SAM" id="SignalP"/>
    </source>
</evidence>
<dbReference type="RefSeq" id="WP_127223434.1">
    <property type="nucleotide sequence ID" value="NZ_CP088147.1"/>
</dbReference>
<gene>
    <name evidence="2" type="ORF">LRP29_30630</name>
</gene>
<protein>
    <submittedName>
        <fullName evidence="2">Uncharacterized protein</fullName>
    </submittedName>
</protein>
<keyword evidence="1" id="KW-0732">Signal</keyword>
<name>A0AB38TBD4_9HYPH</name>
<dbReference type="AlphaFoldDB" id="A0AB38TBD4"/>
<dbReference type="EMBL" id="CP088147">
    <property type="protein sequence ID" value="UTU51763.1"/>
    <property type="molecule type" value="Genomic_DNA"/>
</dbReference>
<proteinExistence type="predicted"/>
<feature type="chain" id="PRO_5044312142" evidence="1">
    <location>
        <begin position="18"/>
        <end position="374"/>
    </location>
</feature>
<evidence type="ECO:0000313" key="2">
    <source>
        <dbReference type="EMBL" id="UTU51763.1"/>
    </source>
</evidence>
<sequence>MAVLLVGALTLQSASMAEETNSIFPSNLTGTWEPSVDYCGKTDAEKTVGTALIISNPDGENNAGPSFVFRSYEGEGGDCNIQSAKAAGLALRLDAQCRSEEQPYTKESLRLEVGAASDVISLQRAAATAPEIYYRCSLPVVSARREASECFDISKGQPEHLFGQLTYRIFPGSPNFEDVKAGDEPEPAYILRLASPICLTGDEFVNEADQVSTVQLSGSPAVEALLRSLVGSEVYVRLAEKAGATTAHHHAPLMATAVEVNLSQDTTDEYGTAATTVRAFYYALEQGDGVQAAQYVIPEKRRHGPLSAAAITAFYGHLKQPLQLTSIEPQHADEFLARYGFASKSGICVGRSIVHTVRRGSKNLISSIRALDGC</sequence>
<feature type="signal peptide" evidence="1">
    <location>
        <begin position="1"/>
        <end position="17"/>
    </location>
</feature>
<organism evidence="2 3">
    <name type="scientific">Mesorhizobium ciceri</name>
    <dbReference type="NCBI Taxonomy" id="39645"/>
    <lineage>
        <taxon>Bacteria</taxon>
        <taxon>Pseudomonadati</taxon>
        <taxon>Pseudomonadota</taxon>
        <taxon>Alphaproteobacteria</taxon>
        <taxon>Hyphomicrobiales</taxon>
        <taxon>Phyllobacteriaceae</taxon>
        <taxon>Mesorhizobium</taxon>
    </lineage>
</organism>
<keyword evidence="3" id="KW-1185">Reference proteome</keyword>
<accession>A0AB38TBD4</accession>
<evidence type="ECO:0000313" key="3">
    <source>
        <dbReference type="Proteomes" id="UP001060070"/>
    </source>
</evidence>